<evidence type="ECO:0000313" key="1">
    <source>
        <dbReference type="EMBL" id="SIS44587.1"/>
    </source>
</evidence>
<reference evidence="2" key="1">
    <citation type="submission" date="2017-01" db="EMBL/GenBank/DDBJ databases">
        <authorList>
            <person name="Varghese N."/>
            <person name="Submissions S."/>
        </authorList>
    </citation>
    <scope>NUCLEOTIDE SEQUENCE [LARGE SCALE GENOMIC DNA]</scope>
    <source>
        <strain evidence="2">DSM 22306</strain>
    </source>
</reference>
<sequence>MEQQPITPVSIPMPPLMQWRAFADWIRMDHGVVRGWLDNGYLPTQRIGKHLLVNVALLSKNLLEKDDLV</sequence>
<protein>
    <recommendedName>
        <fullName evidence="3">DNA-binding protein</fullName>
    </recommendedName>
</protein>
<keyword evidence="2" id="KW-1185">Reference proteome</keyword>
<evidence type="ECO:0000313" key="2">
    <source>
        <dbReference type="Proteomes" id="UP000185999"/>
    </source>
</evidence>
<accession>A0A1N7J5R3</accession>
<dbReference type="Proteomes" id="UP000185999">
    <property type="component" value="Unassembled WGS sequence"/>
</dbReference>
<dbReference type="RefSeq" id="WP_054342814.1">
    <property type="nucleotide sequence ID" value="NZ_FTOE01000001.1"/>
</dbReference>
<dbReference type="EMBL" id="FTOE01000001">
    <property type="protein sequence ID" value="SIS44587.1"/>
    <property type="molecule type" value="Genomic_DNA"/>
</dbReference>
<dbReference type="STRING" id="619304.SAMN05421760_101644"/>
<evidence type="ECO:0008006" key="3">
    <source>
        <dbReference type="Google" id="ProtNLM"/>
    </source>
</evidence>
<proteinExistence type="predicted"/>
<organism evidence="1 2">
    <name type="scientific">Neptunomonas antarctica</name>
    <dbReference type="NCBI Taxonomy" id="619304"/>
    <lineage>
        <taxon>Bacteria</taxon>
        <taxon>Pseudomonadati</taxon>
        <taxon>Pseudomonadota</taxon>
        <taxon>Gammaproteobacteria</taxon>
        <taxon>Oceanospirillales</taxon>
        <taxon>Oceanospirillaceae</taxon>
        <taxon>Neptunomonas</taxon>
    </lineage>
</organism>
<name>A0A1N7J5R3_9GAMM</name>
<gene>
    <name evidence="1" type="ORF">SAMN05421760_101644</name>
</gene>
<dbReference type="AlphaFoldDB" id="A0A1N7J5R3"/>
<dbReference type="OrthoDB" id="9035707at2"/>